<sequence>MTVGPTCQSHFLHLYPFLSGVSLFSKVQEQTDAREDERERSVAADPPSRAPTPLPPIRGDGAQPPIPIRFCSSIGLCHAPPRGSPVSAMPSDVPVMVLLPSWLHLRFVYDVLTAAVVTADAGTLRAGTMSTGASSPESWLSVKTRQL</sequence>
<evidence type="ECO:0000313" key="2">
    <source>
        <dbReference type="EnsemblPlants" id="ONIVA05G13250.1"/>
    </source>
</evidence>
<feature type="region of interest" description="Disordered" evidence="1">
    <location>
        <begin position="128"/>
        <end position="147"/>
    </location>
</feature>
<dbReference type="OMA" id="WLHLRFV"/>
<evidence type="ECO:0000313" key="3">
    <source>
        <dbReference type="Proteomes" id="UP000006591"/>
    </source>
</evidence>
<proteinExistence type="predicted"/>
<dbReference type="AlphaFoldDB" id="A0A0E0HD22"/>
<dbReference type="EnsemblPlants" id="ONIVA05G13250.1">
    <property type="protein sequence ID" value="ONIVA05G13250.1"/>
    <property type="gene ID" value="ONIVA05G13250"/>
</dbReference>
<name>A0A0E0HD22_ORYNI</name>
<reference evidence="2" key="1">
    <citation type="submission" date="2015-04" db="UniProtKB">
        <authorList>
            <consortium name="EnsemblPlants"/>
        </authorList>
    </citation>
    <scope>IDENTIFICATION</scope>
    <source>
        <strain evidence="2">SL10</strain>
    </source>
</reference>
<feature type="compositionally biased region" description="Basic and acidic residues" evidence="1">
    <location>
        <begin position="29"/>
        <end position="42"/>
    </location>
</feature>
<keyword evidence="3" id="KW-1185">Reference proteome</keyword>
<feature type="region of interest" description="Disordered" evidence="1">
    <location>
        <begin position="29"/>
        <end position="61"/>
    </location>
</feature>
<accession>A0A0E0HD22</accession>
<dbReference type="Gramene" id="ONIVA05G13250.1">
    <property type="protein sequence ID" value="ONIVA05G13250.1"/>
    <property type="gene ID" value="ONIVA05G13250"/>
</dbReference>
<reference evidence="2" key="2">
    <citation type="submission" date="2018-04" db="EMBL/GenBank/DDBJ databases">
        <title>OnivRS2 (Oryza nivara Reference Sequence Version 2).</title>
        <authorList>
            <person name="Zhang J."/>
            <person name="Kudrna D."/>
            <person name="Lee S."/>
            <person name="Talag J."/>
            <person name="Rajasekar S."/>
            <person name="Welchert J."/>
            <person name="Hsing Y.-I."/>
            <person name="Wing R.A."/>
        </authorList>
    </citation>
    <scope>NUCLEOTIDE SEQUENCE [LARGE SCALE GENOMIC DNA]</scope>
    <source>
        <strain evidence="2">SL10</strain>
    </source>
</reference>
<organism evidence="2">
    <name type="scientific">Oryza nivara</name>
    <name type="common">Indian wild rice</name>
    <name type="synonym">Oryza sativa f. spontanea</name>
    <dbReference type="NCBI Taxonomy" id="4536"/>
    <lineage>
        <taxon>Eukaryota</taxon>
        <taxon>Viridiplantae</taxon>
        <taxon>Streptophyta</taxon>
        <taxon>Embryophyta</taxon>
        <taxon>Tracheophyta</taxon>
        <taxon>Spermatophyta</taxon>
        <taxon>Magnoliopsida</taxon>
        <taxon>Liliopsida</taxon>
        <taxon>Poales</taxon>
        <taxon>Poaceae</taxon>
        <taxon>BOP clade</taxon>
        <taxon>Oryzoideae</taxon>
        <taxon>Oryzeae</taxon>
        <taxon>Oryzinae</taxon>
        <taxon>Oryza</taxon>
    </lineage>
</organism>
<protein>
    <submittedName>
        <fullName evidence="2">Uncharacterized protein</fullName>
    </submittedName>
</protein>
<dbReference type="HOGENOM" id="CLU_1818884_0_0_1"/>
<dbReference type="Proteomes" id="UP000006591">
    <property type="component" value="Chromosome 5"/>
</dbReference>
<evidence type="ECO:0000256" key="1">
    <source>
        <dbReference type="SAM" id="MobiDB-lite"/>
    </source>
</evidence>